<feature type="domain" description="Clr5" evidence="2">
    <location>
        <begin position="53"/>
        <end position="104"/>
    </location>
</feature>
<dbReference type="PANTHER" id="PTHR38788">
    <property type="entry name" value="CLR5 DOMAIN-CONTAINING PROTEIN"/>
    <property type="match status" value="1"/>
</dbReference>
<name>A0ABR4DPN4_9PEZI</name>
<feature type="region of interest" description="Disordered" evidence="1">
    <location>
        <begin position="1"/>
        <end position="52"/>
    </location>
</feature>
<keyword evidence="4" id="KW-1185">Reference proteome</keyword>
<evidence type="ECO:0000259" key="2">
    <source>
        <dbReference type="Pfam" id="PF14420"/>
    </source>
</evidence>
<gene>
    <name evidence="3" type="ORF">VTJ83DRAFT_1400</name>
</gene>
<evidence type="ECO:0000313" key="4">
    <source>
        <dbReference type="Proteomes" id="UP001600064"/>
    </source>
</evidence>
<evidence type="ECO:0000256" key="1">
    <source>
        <dbReference type="SAM" id="MobiDB-lite"/>
    </source>
</evidence>
<protein>
    <recommendedName>
        <fullName evidence="2">Clr5 domain-containing protein</fullName>
    </recommendedName>
</protein>
<dbReference type="PANTHER" id="PTHR38788:SF3">
    <property type="entry name" value="CLR5 DOMAIN-CONTAINING PROTEIN"/>
    <property type="match status" value="1"/>
</dbReference>
<proteinExistence type="predicted"/>
<feature type="region of interest" description="Disordered" evidence="1">
    <location>
        <begin position="143"/>
        <end position="173"/>
    </location>
</feature>
<dbReference type="Proteomes" id="UP001600064">
    <property type="component" value="Unassembled WGS sequence"/>
</dbReference>
<feature type="compositionally biased region" description="Low complexity" evidence="1">
    <location>
        <begin position="14"/>
        <end position="29"/>
    </location>
</feature>
<reference evidence="3 4" key="1">
    <citation type="journal article" date="2024" name="Commun. Biol.">
        <title>Comparative genomic analysis of thermophilic fungi reveals convergent evolutionary adaptations and gene losses.</title>
        <authorList>
            <person name="Steindorff A.S."/>
            <person name="Aguilar-Pontes M.V."/>
            <person name="Robinson A.J."/>
            <person name="Andreopoulos B."/>
            <person name="LaButti K."/>
            <person name="Kuo A."/>
            <person name="Mondo S."/>
            <person name="Riley R."/>
            <person name="Otillar R."/>
            <person name="Haridas S."/>
            <person name="Lipzen A."/>
            <person name="Grimwood J."/>
            <person name="Schmutz J."/>
            <person name="Clum A."/>
            <person name="Reid I.D."/>
            <person name="Moisan M.C."/>
            <person name="Butler G."/>
            <person name="Nguyen T.T.M."/>
            <person name="Dewar K."/>
            <person name="Conant G."/>
            <person name="Drula E."/>
            <person name="Henrissat B."/>
            <person name="Hansel C."/>
            <person name="Singer S."/>
            <person name="Hutchinson M.I."/>
            <person name="de Vries R.P."/>
            <person name="Natvig D.O."/>
            <person name="Powell A.J."/>
            <person name="Tsang A."/>
            <person name="Grigoriev I.V."/>
        </authorList>
    </citation>
    <scope>NUCLEOTIDE SEQUENCE [LARGE SCALE GENOMIC DNA]</scope>
    <source>
        <strain evidence="3 4">ATCC 22073</strain>
    </source>
</reference>
<feature type="compositionally biased region" description="Basic and acidic residues" evidence="1">
    <location>
        <begin position="164"/>
        <end position="173"/>
    </location>
</feature>
<dbReference type="Pfam" id="PF14420">
    <property type="entry name" value="Clr5"/>
    <property type="match status" value="1"/>
</dbReference>
<dbReference type="RefSeq" id="XP_070870753.1">
    <property type="nucleotide sequence ID" value="XM_071007556.1"/>
</dbReference>
<organism evidence="3 4">
    <name type="scientific">Remersonia thermophila</name>
    <dbReference type="NCBI Taxonomy" id="72144"/>
    <lineage>
        <taxon>Eukaryota</taxon>
        <taxon>Fungi</taxon>
        <taxon>Dikarya</taxon>
        <taxon>Ascomycota</taxon>
        <taxon>Pezizomycotina</taxon>
        <taxon>Sordariomycetes</taxon>
        <taxon>Sordariomycetidae</taxon>
        <taxon>Sordariales</taxon>
        <taxon>Sordariales incertae sedis</taxon>
        <taxon>Remersonia</taxon>
    </lineage>
</organism>
<evidence type="ECO:0000313" key="3">
    <source>
        <dbReference type="EMBL" id="KAL2272029.1"/>
    </source>
</evidence>
<comment type="caution">
    <text evidence="3">The sequence shown here is derived from an EMBL/GenBank/DDBJ whole genome shotgun (WGS) entry which is preliminary data.</text>
</comment>
<feature type="compositionally biased region" description="Polar residues" evidence="1">
    <location>
        <begin position="1"/>
        <end position="10"/>
    </location>
</feature>
<feature type="compositionally biased region" description="Pro residues" evidence="1">
    <location>
        <begin position="33"/>
        <end position="47"/>
    </location>
</feature>
<dbReference type="EMBL" id="JAZGUE010000001">
    <property type="protein sequence ID" value="KAL2272029.1"/>
    <property type="molecule type" value="Genomic_DNA"/>
</dbReference>
<sequence>MLAGPSTASRITRRSPSLRARGLGSSRRSVPPVGLPPRQDPAEPTMPAPQSRLDWAGHRDRIERLYWEDNLQLSAVMKIMKEEHGFDAAAKTYKKRFKEWGWVKNCTTQESIAMYRFAEHRRSTENKETEFFRRGKRVKPANIRRSARRFAGLQGSTAQGAQDPHADKPRINP</sequence>
<accession>A0ABR4DPN4</accession>
<dbReference type="GeneID" id="98122200"/>
<dbReference type="InterPro" id="IPR025676">
    <property type="entry name" value="Clr5_dom"/>
</dbReference>